<comment type="subcellular location">
    <subcellularLocation>
        <location evidence="1">Membrane</location>
        <topology evidence="1">Multi-pass membrane protein</topology>
    </subcellularLocation>
</comment>
<dbReference type="PANTHER" id="PTHR28286">
    <property type="match status" value="1"/>
</dbReference>
<dbReference type="GO" id="GO:0005783">
    <property type="term" value="C:endoplasmic reticulum"/>
    <property type="evidence" value="ECO:0007669"/>
    <property type="project" value="TreeGrafter"/>
</dbReference>
<keyword evidence="9 11" id="KW-0472">Membrane</keyword>
<dbReference type="AlphaFoldDB" id="A0A9P4VR18"/>
<evidence type="ECO:0000256" key="4">
    <source>
        <dbReference type="ARBA" id="ARBA00022606"/>
    </source>
</evidence>
<dbReference type="Pfam" id="PF01036">
    <property type="entry name" value="Bac_rhodopsin"/>
    <property type="match status" value="1"/>
</dbReference>
<feature type="transmembrane region" description="Helical" evidence="11">
    <location>
        <begin position="156"/>
        <end position="176"/>
    </location>
</feature>
<dbReference type="CDD" id="cd15028">
    <property type="entry name" value="7tm_Opsin-1_euk"/>
    <property type="match status" value="1"/>
</dbReference>
<evidence type="ECO:0000256" key="8">
    <source>
        <dbReference type="ARBA" id="ARBA00022991"/>
    </source>
</evidence>
<dbReference type="SUPFAM" id="SSF81321">
    <property type="entry name" value="Family A G protein-coupled receptor-like"/>
    <property type="match status" value="1"/>
</dbReference>
<keyword evidence="3" id="KW-0600">Photoreceptor protein</keyword>
<feature type="transmembrane region" description="Helical" evidence="11">
    <location>
        <begin position="254"/>
        <end position="274"/>
    </location>
</feature>
<dbReference type="OrthoDB" id="10261467at2759"/>
<evidence type="ECO:0000313" key="13">
    <source>
        <dbReference type="Proteomes" id="UP000799429"/>
    </source>
</evidence>
<keyword evidence="5 11" id="KW-0812">Transmembrane</keyword>
<dbReference type="FunFam" id="1.20.1070.10:FF:000160">
    <property type="entry name" value="Related to Opsin-1"/>
    <property type="match status" value="1"/>
</dbReference>
<dbReference type="GO" id="GO:0005216">
    <property type="term" value="F:monoatomic ion channel activity"/>
    <property type="evidence" value="ECO:0007669"/>
    <property type="project" value="InterPro"/>
</dbReference>
<dbReference type="Proteomes" id="UP000799429">
    <property type="component" value="Unassembled WGS sequence"/>
</dbReference>
<evidence type="ECO:0000256" key="2">
    <source>
        <dbReference type="ARBA" id="ARBA00008130"/>
    </source>
</evidence>
<feature type="transmembrane region" description="Helical" evidence="11">
    <location>
        <begin position="220"/>
        <end position="242"/>
    </location>
</feature>
<proteinExistence type="inferred from homology"/>
<comment type="similarity">
    <text evidence="2">Belongs to the archaeal/bacterial/fungal opsin family.</text>
</comment>
<feature type="transmembrane region" description="Helical" evidence="11">
    <location>
        <begin position="48"/>
        <end position="69"/>
    </location>
</feature>
<dbReference type="InterPro" id="IPR001425">
    <property type="entry name" value="Arc/bac/fun_rhodopsins"/>
</dbReference>
<name>A0A9P4VR18_9PEZI</name>
<evidence type="ECO:0000256" key="7">
    <source>
        <dbReference type="ARBA" id="ARBA00022989"/>
    </source>
</evidence>
<evidence type="ECO:0000313" key="12">
    <source>
        <dbReference type="EMBL" id="KAF2837089.1"/>
    </source>
</evidence>
<dbReference type="PROSITE" id="PS00950">
    <property type="entry name" value="BACTERIAL_OPSIN_1"/>
    <property type="match status" value="1"/>
</dbReference>
<dbReference type="GO" id="GO:0005886">
    <property type="term" value="C:plasma membrane"/>
    <property type="evidence" value="ECO:0007669"/>
    <property type="project" value="TreeGrafter"/>
</dbReference>
<feature type="transmembrane region" description="Helical" evidence="11">
    <location>
        <begin position="123"/>
        <end position="144"/>
    </location>
</feature>
<evidence type="ECO:0000256" key="6">
    <source>
        <dbReference type="ARBA" id="ARBA00022925"/>
    </source>
</evidence>
<dbReference type="Gene3D" id="1.20.1070.10">
    <property type="entry name" value="Rhodopsin 7-helix transmembrane proteins"/>
    <property type="match status" value="1"/>
</dbReference>
<keyword evidence="8" id="KW-0157">Chromophore</keyword>
<feature type="transmembrane region" description="Helical" evidence="11">
    <location>
        <begin position="81"/>
        <end position="103"/>
    </location>
</feature>
<dbReference type="InterPro" id="IPR018229">
    <property type="entry name" value="Rhodopsin_retinal_BS"/>
</dbReference>
<keyword evidence="6" id="KW-0681">Retinal protein</keyword>
<keyword evidence="10 12" id="KW-0675">Receptor</keyword>
<gene>
    <name evidence="12" type="ORF">M501DRAFT_996248</name>
</gene>
<evidence type="ECO:0000256" key="11">
    <source>
        <dbReference type="SAM" id="Phobius"/>
    </source>
</evidence>
<keyword evidence="7 11" id="KW-1133">Transmembrane helix</keyword>
<sequence length="308" mass="33867">MIVDPVEVFKTQTYPLIPTSTASPTFTPLPTVIPHLPEVQEIGHSGKVTLWVVFVIFLISSAAFAGLSWRVPVSRRLYHTITTLITIIATLSYFALATGHGASWNKIVVTEKHEHVPDTYKTIYRQVFWARYVDWALTTPLLLLDLSLIAGLSGAYILMAIIADVIMVLTGLFAAFGTEGTPQKWGWFAMALIAYLVVIWHLVVNGRASARAKGDKASKFFLSIMGFTLILWTIYPIVWGVAEGGRHASVNTEVIIYAVVDILAKTVFGAWLLLTHAKLPEIGIETGGFWTNGIGAGEGRVRLDDDEP</sequence>
<comment type="caution">
    <text evidence="12">The sequence shown here is derived from an EMBL/GenBank/DDBJ whole genome shotgun (WGS) entry which is preliminary data.</text>
</comment>
<dbReference type="PRINTS" id="PR00251">
    <property type="entry name" value="BACTRLOPSIN"/>
</dbReference>
<reference evidence="12" key="1">
    <citation type="journal article" date="2020" name="Stud. Mycol.">
        <title>101 Dothideomycetes genomes: a test case for predicting lifestyles and emergence of pathogens.</title>
        <authorList>
            <person name="Haridas S."/>
            <person name="Albert R."/>
            <person name="Binder M."/>
            <person name="Bloem J."/>
            <person name="Labutti K."/>
            <person name="Salamov A."/>
            <person name="Andreopoulos B."/>
            <person name="Baker S."/>
            <person name="Barry K."/>
            <person name="Bills G."/>
            <person name="Bluhm B."/>
            <person name="Cannon C."/>
            <person name="Castanera R."/>
            <person name="Culley D."/>
            <person name="Daum C."/>
            <person name="Ezra D."/>
            <person name="Gonzalez J."/>
            <person name="Henrissat B."/>
            <person name="Kuo A."/>
            <person name="Liang C."/>
            <person name="Lipzen A."/>
            <person name="Lutzoni F."/>
            <person name="Magnuson J."/>
            <person name="Mondo S."/>
            <person name="Nolan M."/>
            <person name="Ohm R."/>
            <person name="Pangilinan J."/>
            <person name="Park H.-J."/>
            <person name="Ramirez L."/>
            <person name="Alfaro M."/>
            <person name="Sun H."/>
            <person name="Tritt A."/>
            <person name="Yoshinaga Y."/>
            <person name="Zwiers L.-H."/>
            <person name="Turgeon B."/>
            <person name="Goodwin S."/>
            <person name="Spatafora J."/>
            <person name="Crous P."/>
            <person name="Grigoriev I."/>
        </authorList>
    </citation>
    <scope>NUCLEOTIDE SEQUENCE</scope>
    <source>
        <strain evidence="12">CBS 101060</strain>
    </source>
</reference>
<organism evidence="12 13">
    <name type="scientific">Patellaria atrata CBS 101060</name>
    <dbReference type="NCBI Taxonomy" id="1346257"/>
    <lineage>
        <taxon>Eukaryota</taxon>
        <taxon>Fungi</taxon>
        <taxon>Dikarya</taxon>
        <taxon>Ascomycota</taxon>
        <taxon>Pezizomycotina</taxon>
        <taxon>Dothideomycetes</taxon>
        <taxon>Dothideomycetes incertae sedis</taxon>
        <taxon>Patellariales</taxon>
        <taxon>Patellariaceae</taxon>
        <taxon>Patellaria</taxon>
    </lineage>
</organism>
<evidence type="ECO:0000256" key="1">
    <source>
        <dbReference type="ARBA" id="ARBA00004141"/>
    </source>
</evidence>
<keyword evidence="13" id="KW-1185">Reference proteome</keyword>
<dbReference type="PROSITE" id="PS00327">
    <property type="entry name" value="BACTERIAL_OPSIN_RET"/>
    <property type="match status" value="1"/>
</dbReference>
<keyword evidence="4" id="KW-0716">Sensory transduction</keyword>
<dbReference type="GO" id="GO:0007602">
    <property type="term" value="P:phototransduction"/>
    <property type="evidence" value="ECO:0007669"/>
    <property type="project" value="UniProtKB-KW"/>
</dbReference>
<protein>
    <submittedName>
        <fullName evidence="12">Family A G protein-coupled receptor-like protein</fullName>
    </submittedName>
</protein>
<dbReference type="GO" id="GO:0009881">
    <property type="term" value="F:photoreceptor activity"/>
    <property type="evidence" value="ECO:0007669"/>
    <property type="project" value="UniProtKB-KW"/>
</dbReference>
<dbReference type="PANTHER" id="PTHR28286:SF2">
    <property type="entry name" value="BACTERIORHODOPSIN _OPSIN, NOPA (EUROFUNG)"/>
    <property type="match status" value="1"/>
</dbReference>
<evidence type="ECO:0000256" key="3">
    <source>
        <dbReference type="ARBA" id="ARBA00022543"/>
    </source>
</evidence>
<dbReference type="EMBL" id="MU006101">
    <property type="protein sequence ID" value="KAF2837089.1"/>
    <property type="molecule type" value="Genomic_DNA"/>
</dbReference>
<evidence type="ECO:0000256" key="5">
    <source>
        <dbReference type="ARBA" id="ARBA00022692"/>
    </source>
</evidence>
<accession>A0A9P4VR18</accession>
<evidence type="ECO:0000256" key="10">
    <source>
        <dbReference type="ARBA" id="ARBA00023170"/>
    </source>
</evidence>
<feature type="transmembrane region" description="Helical" evidence="11">
    <location>
        <begin position="188"/>
        <end position="208"/>
    </location>
</feature>
<evidence type="ECO:0000256" key="9">
    <source>
        <dbReference type="ARBA" id="ARBA00023136"/>
    </source>
</evidence>
<dbReference type="SMART" id="SM01021">
    <property type="entry name" value="Bac_rhodopsin"/>
    <property type="match status" value="1"/>
</dbReference>